<evidence type="ECO:0000313" key="2">
    <source>
        <dbReference type="Proteomes" id="UP000828941"/>
    </source>
</evidence>
<protein>
    <submittedName>
        <fullName evidence="1">Uncharacterized protein</fullName>
    </submittedName>
</protein>
<comment type="caution">
    <text evidence="1">The sequence shown here is derived from an EMBL/GenBank/DDBJ whole genome shotgun (WGS) entry which is preliminary data.</text>
</comment>
<organism evidence="1 2">
    <name type="scientific">Bauhinia variegata</name>
    <name type="common">Purple orchid tree</name>
    <name type="synonym">Phanera variegata</name>
    <dbReference type="NCBI Taxonomy" id="167791"/>
    <lineage>
        <taxon>Eukaryota</taxon>
        <taxon>Viridiplantae</taxon>
        <taxon>Streptophyta</taxon>
        <taxon>Embryophyta</taxon>
        <taxon>Tracheophyta</taxon>
        <taxon>Spermatophyta</taxon>
        <taxon>Magnoliopsida</taxon>
        <taxon>eudicotyledons</taxon>
        <taxon>Gunneridae</taxon>
        <taxon>Pentapetalae</taxon>
        <taxon>rosids</taxon>
        <taxon>fabids</taxon>
        <taxon>Fabales</taxon>
        <taxon>Fabaceae</taxon>
        <taxon>Cercidoideae</taxon>
        <taxon>Cercideae</taxon>
        <taxon>Bauhiniinae</taxon>
        <taxon>Bauhinia</taxon>
    </lineage>
</organism>
<evidence type="ECO:0000313" key="1">
    <source>
        <dbReference type="EMBL" id="KAI4336237.1"/>
    </source>
</evidence>
<keyword evidence="2" id="KW-1185">Reference proteome</keyword>
<reference evidence="1 2" key="1">
    <citation type="journal article" date="2022" name="DNA Res.">
        <title>Chromosomal-level genome assembly of the orchid tree Bauhinia variegata (Leguminosae; Cercidoideae) supports the allotetraploid origin hypothesis of Bauhinia.</title>
        <authorList>
            <person name="Zhong Y."/>
            <person name="Chen Y."/>
            <person name="Zheng D."/>
            <person name="Pang J."/>
            <person name="Liu Y."/>
            <person name="Luo S."/>
            <person name="Meng S."/>
            <person name="Qian L."/>
            <person name="Wei D."/>
            <person name="Dai S."/>
            <person name="Zhou R."/>
        </authorList>
    </citation>
    <scope>NUCLEOTIDE SEQUENCE [LARGE SCALE GENOMIC DNA]</scope>
    <source>
        <strain evidence="1">BV-YZ2020</strain>
    </source>
</reference>
<name>A0ACB9NIH2_BAUVA</name>
<gene>
    <name evidence="1" type="ORF">L6164_014786</name>
</gene>
<accession>A0ACB9NIH2</accession>
<sequence>MIQFTSFFVGDFFPSLSWIDVVTGSVAKLKTTFGELDALFDQVIAQHKNVKRDDDDSDKKDFVDILLQHQEDNNSEFELTQESFKALLMDMFVGGSDTSSTTLEWAFAELLKNPISMKKVQEEMRRHLSVSR</sequence>
<dbReference type="Proteomes" id="UP000828941">
    <property type="component" value="Chromosome 6"/>
</dbReference>
<proteinExistence type="predicted"/>
<dbReference type="EMBL" id="CM039431">
    <property type="protein sequence ID" value="KAI4336237.1"/>
    <property type="molecule type" value="Genomic_DNA"/>
</dbReference>